<evidence type="ECO:0000256" key="8">
    <source>
        <dbReference type="PROSITE-ProRule" id="PRU00723"/>
    </source>
</evidence>
<name>A0A9P0CMV0_9CUCU</name>
<feature type="domain" description="RING-type" evidence="10">
    <location>
        <begin position="21"/>
        <end position="61"/>
    </location>
</feature>
<dbReference type="SUPFAM" id="SSF57850">
    <property type="entry name" value="RING/U-box"/>
    <property type="match status" value="1"/>
</dbReference>
<comment type="subcellular location">
    <subcellularLocation>
        <location evidence="2">Cytoplasm</location>
        <location evidence="2">P-body</location>
    </subcellularLocation>
</comment>
<dbReference type="GO" id="GO:0000932">
    <property type="term" value="C:P-body"/>
    <property type="evidence" value="ECO:0007669"/>
    <property type="project" value="UniProtKB-SubCell"/>
</dbReference>
<dbReference type="InterPro" id="IPR013083">
    <property type="entry name" value="Znf_RING/FYVE/PHD"/>
</dbReference>
<proteinExistence type="predicted"/>
<gene>
    <name evidence="12" type="ORF">PSYICH_LOCUS2768</name>
</gene>
<reference evidence="12" key="1">
    <citation type="submission" date="2022-01" db="EMBL/GenBank/DDBJ databases">
        <authorList>
            <person name="King R."/>
        </authorList>
    </citation>
    <scope>NUCLEOTIDE SEQUENCE</scope>
</reference>
<keyword evidence="5 8" id="KW-0479">Metal-binding</keyword>
<evidence type="ECO:0000259" key="11">
    <source>
        <dbReference type="PROSITE" id="PS50103"/>
    </source>
</evidence>
<sequence>MVISNFRMPIQAPQWTEFLLCPVCCNSYDEKLRSPISLGCGHTICRGCLSNLHRKQCPFDQTNISIDIENLPINTALLQLVSPNIRNDNDEIDCKIIPREYLENYLDCKRNVEELALYLKPYPSGSVCGNGSILSRPMQRKLVTLINCQLVEDEGRTRAMRAARSLGERTVTELILQHQNPQQLSANLWAAVRARGCQFLGPAMQEEVLKLVLLALEDGSALSRKVLVMFVVQRLEPHFPQASKTSIGHVVQLLYRASCFKVSKREGDSSLMQLKEEFRTYDALRREHDAQIVQIATEAGLRIAPDQWSALLYGDTAHKSHMQSIIDKLQTPQSFAQSVQELVIALQRTGDPGKLSVLRNHLDLLAAIDPSPESPPPTWSACSECLEAVRQVVAGLVEFIHQHGSRKLQDTAHSQHTKYKISMCRDLTLRGSCPRGTNCTFAHSNEELEKYRAKNRKSITRNKEHRIENQSPTEKPFNNQTDDYYPISNASTISPVSLPGVVQMPRMGYDVPFHPNPTYPTTQPFTQPVYPPQPPSNFSVHEMYPNNPNIMMTNGGQFYQPQQGDYQQVGGQPHQGVDVKRGWDVVMSQLAKNQSFQQQKMNRSSTKSLAELHQRKQEVISQLEKVVGKNAATEISNNASSLARQESQHDMESPTSPYNFFSGHITSGPTFVRSDSILAADDDYVPYDSPAISKYGPISRMHKDNGINQSGQFRDSQALIRRPVTSASPVASWYVNNNSHYHQAPVQTGHPMVGHPGGEGYVPYSSQFLFHPRLQDPSKELLAESQRVKLQIRNLEKQLNDLKIATQGVTNLTESERLTQELQLLEQGIQEKQKEACLSKIVQSLAMGNYSNGNPPGTSDDAMYDASIANDMRELELRLQEELEEWSGEDSPK</sequence>
<evidence type="ECO:0000256" key="3">
    <source>
        <dbReference type="ARBA" id="ARBA00012483"/>
    </source>
</evidence>
<keyword evidence="9" id="KW-0175">Coiled coil</keyword>
<dbReference type="Pfam" id="PF18386">
    <property type="entry name" value="ROQ_II"/>
    <property type="match status" value="1"/>
</dbReference>
<accession>A0A9P0CMV0</accession>
<evidence type="ECO:0000313" key="12">
    <source>
        <dbReference type="EMBL" id="CAH1101507.1"/>
    </source>
</evidence>
<evidence type="ECO:0000256" key="5">
    <source>
        <dbReference type="ARBA" id="ARBA00022723"/>
    </source>
</evidence>
<feature type="zinc finger region" description="C3H1-type" evidence="8">
    <location>
        <begin position="418"/>
        <end position="446"/>
    </location>
</feature>
<dbReference type="SMART" id="SM00184">
    <property type="entry name" value="RING"/>
    <property type="match status" value="1"/>
</dbReference>
<dbReference type="PROSITE" id="PS50089">
    <property type="entry name" value="ZF_RING_2"/>
    <property type="match status" value="1"/>
</dbReference>
<dbReference type="InterPro" id="IPR000571">
    <property type="entry name" value="Znf_CCCH"/>
</dbReference>
<evidence type="ECO:0000256" key="7">
    <source>
        <dbReference type="ARBA" id="ARBA00022833"/>
    </source>
</evidence>
<keyword evidence="6 8" id="KW-0863">Zinc-finger</keyword>
<keyword evidence="13" id="KW-1185">Reference proteome</keyword>
<protein>
    <recommendedName>
        <fullName evidence="3">RING-type E3 ubiquitin transferase</fullName>
        <ecNumber evidence="3">2.3.2.27</ecNumber>
    </recommendedName>
</protein>
<dbReference type="PANTHER" id="PTHR13139">
    <property type="entry name" value="RING FINGER AND CCCH-TYPE ZINC FINGER DOMAIN-CONTAINING PROTEIN"/>
    <property type="match status" value="1"/>
</dbReference>
<dbReference type="InterPro" id="IPR001841">
    <property type="entry name" value="Znf_RING"/>
</dbReference>
<dbReference type="Pfam" id="PF00642">
    <property type="entry name" value="zf-CCCH"/>
    <property type="match status" value="1"/>
</dbReference>
<dbReference type="GO" id="GO:0061630">
    <property type="term" value="F:ubiquitin protein ligase activity"/>
    <property type="evidence" value="ECO:0007669"/>
    <property type="project" value="UniProtKB-EC"/>
</dbReference>
<dbReference type="PANTHER" id="PTHR13139:SF54">
    <property type="entry name" value="RING-TYPE E3 UBIQUITIN TRANSFERASE"/>
    <property type="match status" value="1"/>
</dbReference>
<dbReference type="FunFam" id="3.30.40.10:FF:000047">
    <property type="entry name" value="Roquin-2 isoform 1"/>
    <property type="match status" value="1"/>
</dbReference>
<evidence type="ECO:0000259" key="10">
    <source>
        <dbReference type="PROSITE" id="PS50089"/>
    </source>
</evidence>
<dbReference type="GO" id="GO:0000209">
    <property type="term" value="P:protein polyubiquitination"/>
    <property type="evidence" value="ECO:0007669"/>
    <property type="project" value="TreeGrafter"/>
</dbReference>
<dbReference type="GO" id="GO:0010494">
    <property type="term" value="C:cytoplasmic stress granule"/>
    <property type="evidence" value="ECO:0007669"/>
    <property type="project" value="TreeGrafter"/>
</dbReference>
<organism evidence="12 13">
    <name type="scientific">Psylliodes chrysocephalus</name>
    <dbReference type="NCBI Taxonomy" id="3402493"/>
    <lineage>
        <taxon>Eukaryota</taxon>
        <taxon>Metazoa</taxon>
        <taxon>Ecdysozoa</taxon>
        <taxon>Arthropoda</taxon>
        <taxon>Hexapoda</taxon>
        <taxon>Insecta</taxon>
        <taxon>Pterygota</taxon>
        <taxon>Neoptera</taxon>
        <taxon>Endopterygota</taxon>
        <taxon>Coleoptera</taxon>
        <taxon>Polyphaga</taxon>
        <taxon>Cucujiformia</taxon>
        <taxon>Chrysomeloidea</taxon>
        <taxon>Chrysomelidae</taxon>
        <taxon>Galerucinae</taxon>
        <taxon>Alticini</taxon>
        <taxon>Psylliodes</taxon>
    </lineage>
</organism>
<dbReference type="OrthoDB" id="10067217at2759"/>
<feature type="domain" description="C3H1-type" evidence="11">
    <location>
        <begin position="418"/>
        <end position="446"/>
    </location>
</feature>
<feature type="coiled-coil region" evidence="9">
    <location>
        <begin position="778"/>
        <end position="835"/>
    </location>
</feature>
<dbReference type="GO" id="GO:0003725">
    <property type="term" value="F:double-stranded RNA binding"/>
    <property type="evidence" value="ECO:0007669"/>
    <property type="project" value="TreeGrafter"/>
</dbReference>
<dbReference type="GO" id="GO:0006511">
    <property type="term" value="P:ubiquitin-dependent protein catabolic process"/>
    <property type="evidence" value="ECO:0007669"/>
    <property type="project" value="TreeGrafter"/>
</dbReference>
<keyword evidence="4" id="KW-0808">Transferase</keyword>
<dbReference type="Gene3D" id="4.10.1000.10">
    <property type="entry name" value="Zinc finger, CCCH-type"/>
    <property type="match status" value="1"/>
</dbReference>
<dbReference type="GO" id="GO:0008270">
    <property type="term" value="F:zinc ion binding"/>
    <property type="evidence" value="ECO:0007669"/>
    <property type="project" value="UniProtKB-KW"/>
</dbReference>
<dbReference type="Pfam" id="PF21206">
    <property type="entry name" value="Roquin_1_2-like_ROQ"/>
    <property type="match status" value="1"/>
</dbReference>
<dbReference type="InterPro" id="IPR041523">
    <property type="entry name" value="ROQ_II"/>
</dbReference>
<evidence type="ECO:0000256" key="4">
    <source>
        <dbReference type="ARBA" id="ARBA00022679"/>
    </source>
</evidence>
<dbReference type="PROSITE" id="PS50103">
    <property type="entry name" value="ZF_C3H1"/>
    <property type="match status" value="1"/>
</dbReference>
<dbReference type="Gene3D" id="1.20.120.1790">
    <property type="match status" value="1"/>
</dbReference>
<dbReference type="GO" id="GO:0000288">
    <property type="term" value="P:nuclear-transcribed mRNA catabolic process, deadenylation-dependent decay"/>
    <property type="evidence" value="ECO:0007669"/>
    <property type="project" value="TreeGrafter"/>
</dbReference>
<dbReference type="Gene3D" id="3.30.40.10">
    <property type="entry name" value="Zinc/RING finger domain, C3HC4 (zinc finger)"/>
    <property type="match status" value="1"/>
</dbReference>
<dbReference type="PROSITE" id="PS00518">
    <property type="entry name" value="ZF_RING_1"/>
    <property type="match status" value="1"/>
</dbReference>
<evidence type="ECO:0000256" key="9">
    <source>
        <dbReference type="SAM" id="Coils"/>
    </source>
</evidence>
<keyword evidence="7 8" id="KW-0862">Zinc</keyword>
<evidence type="ECO:0000313" key="13">
    <source>
        <dbReference type="Proteomes" id="UP001153636"/>
    </source>
</evidence>
<dbReference type="SMART" id="SM00356">
    <property type="entry name" value="ZnF_C3H1"/>
    <property type="match status" value="1"/>
</dbReference>
<evidence type="ECO:0000256" key="6">
    <source>
        <dbReference type="ARBA" id="ARBA00022771"/>
    </source>
</evidence>
<dbReference type="InterPro" id="IPR048575">
    <property type="entry name" value="Roquin_1_2-like_ROQ"/>
</dbReference>
<dbReference type="AlphaFoldDB" id="A0A9P0CMV0"/>
<dbReference type="InterPro" id="IPR036855">
    <property type="entry name" value="Znf_CCCH_sf"/>
</dbReference>
<evidence type="ECO:0000256" key="2">
    <source>
        <dbReference type="ARBA" id="ARBA00004201"/>
    </source>
</evidence>
<evidence type="ECO:0000256" key="1">
    <source>
        <dbReference type="ARBA" id="ARBA00000900"/>
    </source>
</evidence>
<dbReference type="SUPFAM" id="SSF90229">
    <property type="entry name" value="CCCH zinc finger"/>
    <property type="match status" value="1"/>
</dbReference>
<dbReference type="GO" id="GO:0003729">
    <property type="term" value="F:mRNA binding"/>
    <property type="evidence" value="ECO:0007669"/>
    <property type="project" value="TreeGrafter"/>
</dbReference>
<dbReference type="InterPro" id="IPR052249">
    <property type="entry name" value="Roquin_domain"/>
</dbReference>
<dbReference type="GO" id="GO:0035613">
    <property type="term" value="F:RNA stem-loop binding"/>
    <property type="evidence" value="ECO:0007669"/>
    <property type="project" value="TreeGrafter"/>
</dbReference>
<dbReference type="EC" id="2.3.2.27" evidence="3"/>
<dbReference type="EMBL" id="OV651823">
    <property type="protein sequence ID" value="CAH1101507.1"/>
    <property type="molecule type" value="Genomic_DNA"/>
</dbReference>
<comment type="catalytic activity">
    <reaction evidence="1">
        <text>S-ubiquitinyl-[E2 ubiquitin-conjugating enzyme]-L-cysteine + [acceptor protein]-L-lysine = [E2 ubiquitin-conjugating enzyme]-L-cysteine + N(6)-ubiquitinyl-[acceptor protein]-L-lysine.</text>
        <dbReference type="EC" id="2.3.2.27"/>
    </reaction>
</comment>
<dbReference type="FunFam" id="1.20.120.1790:FF:000001">
    <property type="entry name" value="roquin-1 isoform X1"/>
    <property type="match status" value="1"/>
</dbReference>
<dbReference type="Proteomes" id="UP001153636">
    <property type="component" value="Chromosome 11"/>
</dbReference>
<dbReference type="InterPro" id="IPR017907">
    <property type="entry name" value="Znf_RING_CS"/>
</dbReference>
<dbReference type="Pfam" id="PF14634">
    <property type="entry name" value="zf-RING_5"/>
    <property type="match status" value="1"/>
</dbReference>